<keyword evidence="4" id="KW-1185">Reference proteome</keyword>
<evidence type="ECO:0000256" key="1">
    <source>
        <dbReference type="ARBA" id="ARBA00008580"/>
    </source>
</evidence>
<gene>
    <name evidence="3" type="ORF">I4Q42_17405</name>
</gene>
<evidence type="ECO:0000313" key="4">
    <source>
        <dbReference type="Proteomes" id="UP000639859"/>
    </source>
</evidence>
<dbReference type="InterPro" id="IPR022789">
    <property type="entry name" value="ParD"/>
</dbReference>
<dbReference type="SUPFAM" id="SSF47598">
    <property type="entry name" value="Ribbon-helix-helix"/>
    <property type="match status" value="1"/>
</dbReference>
<dbReference type="RefSeq" id="WP_198577360.1">
    <property type="nucleotide sequence ID" value="NZ_JADWOX010000013.1"/>
</dbReference>
<evidence type="ECO:0000313" key="3">
    <source>
        <dbReference type="EMBL" id="MBI1685450.1"/>
    </source>
</evidence>
<comment type="similarity">
    <text evidence="1">Belongs to the ParD antitoxin family.</text>
</comment>
<evidence type="ECO:0000256" key="2">
    <source>
        <dbReference type="ARBA" id="ARBA00022649"/>
    </source>
</evidence>
<dbReference type="Proteomes" id="UP000639859">
    <property type="component" value="Unassembled WGS sequence"/>
</dbReference>
<dbReference type="InterPro" id="IPR010985">
    <property type="entry name" value="Ribbon_hlx_hlx"/>
</dbReference>
<organism evidence="3 4">
    <name type="scientific">Caulobacter hibisci</name>
    <dbReference type="NCBI Taxonomy" id="2035993"/>
    <lineage>
        <taxon>Bacteria</taxon>
        <taxon>Pseudomonadati</taxon>
        <taxon>Pseudomonadota</taxon>
        <taxon>Alphaproteobacteria</taxon>
        <taxon>Caulobacterales</taxon>
        <taxon>Caulobacteraceae</taxon>
        <taxon>Caulobacter</taxon>
    </lineage>
</organism>
<dbReference type="InterPro" id="IPR038296">
    <property type="entry name" value="ParD_sf"/>
</dbReference>
<accession>A0ABS0T0Q7</accession>
<dbReference type="NCBIfam" id="TIGR02606">
    <property type="entry name" value="antidote_CC2985"/>
    <property type="match status" value="1"/>
</dbReference>
<proteinExistence type="inferred from homology"/>
<keyword evidence="2" id="KW-1277">Toxin-antitoxin system</keyword>
<reference evidence="3 4" key="1">
    <citation type="submission" date="2020-11" db="EMBL/GenBank/DDBJ databases">
        <title>genome sequence of strain KACC 18849.</title>
        <authorList>
            <person name="Gao J."/>
            <person name="Zhang X."/>
        </authorList>
    </citation>
    <scope>NUCLEOTIDE SEQUENCE [LARGE SCALE GENOMIC DNA]</scope>
    <source>
        <strain evidence="3 4">KACC 18849</strain>
    </source>
</reference>
<name>A0ABS0T0Q7_9CAUL</name>
<protein>
    <submittedName>
        <fullName evidence="3">Type II toxin-antitoxin system ParD family antitoxin</fullName>
    </submittedName>
</protein>
<comment type="caution">
    <text evidence="3">The sequence shown here is derived from an EMBL/GenBank/DDBJ whole genome shotgun (WGS) entry which is preliminary data.</text>
</comment>
<dbReference type="PANTHER" id="PTHR36582:SF2">
    <property type="entry name" value="ANTITOXIN PARD"/>
    <property type="match status" value="1"/>
</dbReference>
<dbReference type="EMBL" id="JADWOX010000013">
    <property type="protein sequence ID" value="MBI1685450.1"/>
    <property type="molecule type" value="Genomic_DNA"/>
</dbReference>
<dbReference type="PANTHER" id="PTHR36582">
    <property type="entry name" value="ANTITOXIN PARD"/>
    <property type="match status" value="1"/>
</dbReference>
<dbReference type="Gene3D" id="6.10.10.120">
    <property type="entry name" value="Antitoxin ParD1-like"/>
    <property type="match status" value="1"/>
</dbReference>
<sequence>MATSVQLTDDLERFARDCVEDGRYDTVDEVVRSALRLMRDAERQRTEFNAMLVEATAQADREGTFTAEEIFADIDARSARA</sequence>
<dbReference type="Pfam" id="PF03693">
    <property type="entry name" value="ParD_antitoxin"/>
    <property type="match status" value="1"/>
</dbReference>